<evidence type="ECO:0000313" key="1">
    <source>
        <dbReference type="EMBL" id="KAF9620825.1"/>
    </source>
</evidence>
<sequence>MKNLSCVPRCGSNNNKNTNRLSRPTSLLERFQQPIFRLFMLTSLQKATRQRGPVNAASAYKQTDSNHTEGITECIQFMKKSASVNSICESTAIISVAVV</sequence>
<reference evidence="1 2" key="1">
    <citation type="submission" date="2020-10" db="EMBL/GenBank/DDBJ databases">
        <title>The Coptis chinensis genome and diversification of protoberbering-type alkaloids.</title>
        <authorList>
            <person name="Wang B."/>
            <person name="Shu S."/>
            <person name="Song C."/>
            <person name="Liu Y."/>
        </authorList>
    </citation>
    <scope>NUCLEOTIDE SEQUENCE [LARGE SCALE GENOMIC DNA]</scope>
    <source>
        <strain evidence="1">HL-2020</strain>
        <tissue evidence="1">Leaf</tissue>
    </source>
</reference>
<accession>A0A835IKU6</accession>
<dbReference type="PANTHER" id="PTHR35111">
    <property type="entry name" value="F10A5.9-RELATED"/>
    <property type="match status" value="1"/>
</dbReference>
<dbReference type="PANTHER" id="PTHR35111:SF1">
    <property type="entry name" value="OS04G0115900 PROTEIN"/>
    <property type="match status" value="1"/>
</dbReference>
<protein>
    <submittedName>
        <fullName evidence="1">Uncharacterized protein</fullName>
    </submittedName>
</protein>
<proteinExistence type="predicted"/>
<dbReference type="EMBL" id="JADFTS010000002">
    <property type="protein sequence ID" value="KAF9620825.1"/>
    <property type="molecule type" value="Genomic_DNA"/>
</dbReference>
<gene>
    <name evidence="1" type="ORF">IFM89_014762</name>
</gene>
<comment type="caution">
    <text evidence="1">The sequence shown here is derived from an EMBL/GenBank/DDBJ whole genome shotgun (WGS) entry which is preliminary data.</text>
</comment>
<name>A0A835IKU6_9MAGN</name>
<keyword evidence="2" id="KW-1185">Reference proteome</keyword>
<dbReference type="Proteomes" id="UP000631114">
    <property type="component" value="Unassembled WGS sequence"/>
</dbReference>
<organism evidence="1 2">
    <name type="scientific">Coptis chinensis</name>
    <dbReference type="NCBI Taxonomy" id="261450"/>
    <lineage>
        <taxon>Eukaryota</taxon>
        <taxon>Viridiplantae</taxon>
        <taxon>Streptophyta</taxon>
        <taxon>Embryophyta</taxon>
        <taxon>Tracheophyta</taxon>
        <taxon>Spermatophyta</taxon>
        <taxon>Magnoliopsida</taxon>
        <taxon>Ranunculales</taxon>
        <taxon>Ranunculaceae</taxon>
        <taxon>Coptidoideae</taxon>
        <taxon>Coptis</taxon>
    </lineage>
</organism>
<dbReference type="AlphaFoldDB" id="A0A835IKU6"/>
<evidence type="ECO:0000313" key="2">
    <source>
        <dbReference type="Proteomes" id="UP000631114"/>
    </source>
</evidence>
<dbReference type="OrthoDB" id="773033at2759"/>